<comment type="caution">
    <text evidence="11">The sequence shown here is derived from an EMBL/GenBank/DDBJ whole genome shotgun (WGS) entry which is preliminary data.</text>
</comment>
<dbReference type="Proteomes" id="UP001488805">
    <property type="component" value="Unassembled WGS sequence"/>
</dbReference>
<feature type="region of interest" description="Disordered" evidence="8">
    <location>
        <begin position="84"/>
        <end position="108"/>
    </location>
</feature>
<evidence type="ECO:0000259" key="9">
    <source>
        <dbReference type="PROSITE" id="PS50112"/>
    </source>
</evidence>
<dbReference type="InterPro" id="IPR011598">
    <property type="entry name" value="bHLH_dom"/>
</dbReference>
<dbReference type="SMART" id="SM01151">
    <property type="entry name" value="DUF1518"/>
    <property type="match status" value="1"/>
</dbReference>
<dbReference type="SUPFAM" id="SSF47459">
    <property type="entry name" value="HLH, helix-loop-helix DNA-binding domain"/>
    <property type="match status" value="1"/>
</dbReference>
<dbReference type="InterPro" id="IPR000014">
    <property type="entry name" value="PAS"/>
</dbReference>
<comment type="similarity">
    <text evidence="2">Belongs to the SRC/p160 nuclear receptor coactivator family.</text>
</comment>
<feature type="region of interest" description="Disordered" evidence="8">
    <location>
        <begin position="371"/>
        <end position="619"/>
    </location>
</feature>
<feature type="compositionally biased region" description="Low complexity" evidence="8">
    <location>
        <begin position="1297"/>
        <end position="1312"/>
    </location>
</feature>
<feature type="compositionally biased region" description="Polar residues" evidence="8">
    <location>
        <begin position="533"/>
        <end position="542"/>
    </location>
</feature>
<feature type="domain" description="PAS" evidence="9">
    <location>
        <begin position="112"/>
        <end position="183"/>
    </location>
</feature>
<feature type="compositionally biased region" description="Low complexity" evidence="8">
    <location>
        <begin position="817"/>
        <end position="921"/>
    </location>
</feature>
<dbReference type="FunFam" id="4.10.280.10:FF:000008">
    <property type="entry name" value="Nuclear receptor coactivator"/>
    <property type="match status" value="1"/>
</dbReference>
<dbReference type="PROSITE" id="PS50112">
    <property type="entry name" value="PAS"/>
    <property type="match status" value="1"/>
</dbReference>
<dbReference type="SMART" id="SM00353">
    <property type="entry name" value="HLH"/>
    <property type="match status" value="1"/>
</dbReference>
<evidence type="ECO:0000313" key="11">
    <source>
        <dbReference type="EMBL" id="KAK9531259.1"/>
    </source>
</evidence>
<evidence type="ECO:0000256" key="5">
    <source>
        <dbReference type="ARBA" id="ARBA00023159"/>
    </source>
</evidence>
<dbReference type="Pfam" id="PF08815">
    <property type="entry name" value="Nuc_rec_co-act"/>
    <property type="match status" value="1"/>
</dbReference>
<feature type="compositionally biased region" description="Polar residues" evidence="8">
    <location>
        <begin position="436"/>
        <end position="454"/>
    </location>
</feature>
<dbReference type="GO" id="GO:0045944">
    <property type="term" value="P:positive regulation of transcription by RNA polymerase II"/>
    <property type="evidence" value="ECO:0007669"/>
    <property type="project" value="TreeGrafter"/>
</dbReference>
<feature type="compositionally biased region" description="Polar residues" evidence="8">
    <location>
        <begin position="1393"/>
        <end position="1415"/>
    </location>
</feature>
<dbReference type="CDD" id="cd00130">
    <property type="entry name" value="PAS"/>
    <property type="match status" value="1"/>
</dbReference>
<evidence type="ECO:0000256" key="7">
    <source>
        <dbReference type="ARBA" id="ARBA00023242"/>
    </source>
</evidence>
<dbReference type="SMART" id="SM00091">
    <property type="entry name" value="PAS"/>
    <property type="match status" value="1"/>
</dbReference>
<dbReference type="InterPro" id="IPR009110">
    <property type="entry name" value="Nuc_rcpt_coact"/>
</dbReference>
<dbReference type="InterPro" id="IPR056193">
    <property type="entry name" value="bHLH_NCOA1-3"/>
</dbReference>
<evidence type="ECO:0000256" key="1">
    <source>
        <dbReference type="ARBA" id="ARBA00004123"/>
    </source>
</evidence>
<evidence type="ECO:0000256" key="3">
    <source>
        <dbReference type="ARBA" id="ARBA00022737"/>
    </source>
</evidence>
<gene>
    <name evidence="11" type="ORF">VZT92_010694</name>
</gene>
<dbReference type="Gene3D" id="4.10.280.10">
    <property type="entry name" value="Helix-loop-helix DNA-binding domain"/>
    <property type="match status" value="1"/>
</dbReference>
<feature type="compositionally biased region" description="Polar residues" evidence="8">
    <location>
        <begin position="953"/>
        <end position="962"/>
    </location>
</feature>
<keyword evidence="6" id="KW-0804">Transcription</keyword>
<feature type="compositionally biased region" description="Low complexity" evidence="8">
    <location>
        <begin position="1273"/>
        <end position="1288"/>
    </location>
</feature>
<dbReference type="InterPro" id="IPR035965">
    <property type="entry name" value="PAS-like_dom_sf"/>
</dbReference>
<dbReference type="InterPro" id="IPR017426">
    <property type="entry name" value="Nuclear_rcpt_coactivator"/>
</dbReference>
<dbReference type="GO" id="GO:0005634">
    <property type="term" value="C:nucleus"/>
    <property type="evidence" value="ECO:0007669"/>
    <property type="project" value="UniProtKB-SubCell"/>
</dbReference>
<feature type="compositionally biased region" description="Basic and acidic residues" evidence="8">
    <location>
        <begin position="646"/>
        <end position="658"/>
    </location>
</feature>
<dbReference type="Gene3D" id="6.10.140.410">
    <property type="match status" value="1"/>
</dbReference>
<dbReference type="GO" id="GO:0046983">
    <property type="term" value="F:protein dimerization activity"/>
    <property type="evidence" value="ECO:0007669"/>
    <property type="project" value="InterPro"/>
</dbReference>
<dbReference type="CDD" id="cd22541">
    <property type="entry name" value="SP5_N"/>
    <property type="match status" value="1"/>
</dbReference>
<organism evidence="11 12">
    <name type="scientific">Zoarces viviparus</name>
    <name type="common">Viviparous eelpout</name>
    <name type="synonym">Blennius viviparus</name>
    <dbReference type="NCBI Taxonomy" id="48416"/>
    <lineage>
        <taxon>Eukaryota</taxon>
        <taxon>Metazoa</taxon>
        <taxon>Chordata</taxon>
        <taxon>Craniata</taxon>
        <taxon>Vertebrata</taxon>
        <taxon>Euteleostomi</taxon>
        <taxon>Actinopterygii</taxon>
        <taxon>Neopterygii</taxon>
        <taxon>Teleostei</taxon>
        <taxon>Neoteleostei</taxon>
        <taxon>Acanthomorphata</taxon>
        <taxon>Eupercaria</taxon>
        <taxon>Perciformes</taxon>
        <taxon>Cottioidei</taxon>
        <taxon>Zoarcales</taxon>
        <taxon>Zoarcidae</taxon>
        <taxon>Zoarcinae</taxon>
        <taxon>Zoarces</taxon>
    </lineage>
</organism>
<dbReference type="GO" id="GO:0032870">
    <property type="term" value="P:cellular response to hormone stimulus"/>
    <property type="evidence" value="ECO:0007669"/>
    <property type="project" value="TreeGrafter"/>
</dbReference>
<evidence type="ECO:0000313" key="12">
    <source>
        <dbReference type="Proteomes" id="UP001488805"/>
    </source>
</evidence>
<sequence>MSAVGENPLDPATPDSRKRKGSPCDTSGQSVEKRRRELECRYIEELAELLSSNMGDIASLSSKPDKCHILKSTVDQIQQMKRREQEKAALLSPDDEVQKSDISSSSQGLVEKEALGPMLLEALDGFFFVVNREGRIVFVSENVTSYLGYAQGELMTSSVYSMLHVGDHNEFVRNLLPKSLVNGVQWPQEPGRRSSHTFNCRMLKRPPDELDSENPEARQQYEIMQCYTVSQLRTMQEEGEDLQSCLICIACRIPRAQPFSTESFITKQDPTGKIISIETSALRATGRPGWEDLVRKCIFAFFQTQGKEPSHAKKLLHEVMTHGTAISPLYHFTLSDGTPLSAQTRCKFCCPPNPDVQPFIMGIHTIDREHNTASSQENTNPSLPPALGSLAQTPSRSPSLPPGSNWTQGSGLSTSGIHPNNTNTSPNGHIPATPTGYLTPNRTCGQVNSPSPLSSPLIATPASFPSPRMPRAGPGLGGSPRVPGNPFSPSTPGLHSPAGELSSGGSLNRQQSGGDGSSGASGGSTGSFSLSSPVLQRQASTPTRPPSAKPPEGGEEGGENSVKAPLPSVSQLGNPRLNQLLEISGTGAESNKSIRIHCNSSPHPSNPHPAPQCPASHSSLTERHKILHRLLQDTSPHDASAATEEGLNKNDVEIKRELPASPALTAAPPKSSSREPQDHQLLRFLLDTDEKDLGDLPPPSVLSLQTVRVKVEKRASVDGVVGTGSTVAAGGASKPAAVCSSPACSSPKSSPVREHRRNSRRDSRDSTMSGGSVDMDPLTQLLPGLRGPSGAKRSSEDSTTPGGGPQLHSPASQPPAQLHSPLPQLHSPLPQLQSPLPQLQSPLPQLQSPLPQLQSPLPQLQSPLPQLQSPLPQLHSPLPQLHSPLPQLQSPQSLPQLQSPSPQLHSPSPQLKLQSPTQLLPGEASTPRNVNVRREPPGTPNRGLGDGGPSSACHLQSRSSFDFCSPPTPSQAQNQGQGDPFQTPKDSSLYSEAEVINSFGSSTGLSKMDVGDSPFLSLSDGLSFNGLGQAPLASPQEQCVPCTLDEVLGPPATPEGRNDEKALLEQLVSFLSGTDESELAELDKALGIDKLVQGGCFDPLTQNFPTQQSTATSGSMDPKLPAYSSQFTPAPQAQFPPELATVVGQQGLGFGAPRRAFLGGTTGVGLRPGVPRPLGFGAQLRLPPNHLRLQLQQRLQGPQQLQNRMAGISPFPGGAQHVNMGLRQVQQPQMPSQQPPLNAQMLAQRQRELYSIQHRQRQLFQQKVMLMRQNIAGAPTGVVGPPGGTARPPKGPPPTPQQQQQQQFNFPPGYNPLTGKPPTSPSNFSPMTGGPLDNKLPGRVPLNNPALMAGVQGQFSTTVNATLPQGLFQQFGGSAISQQDPPFPPEMSPTSPLLSPQNPTSQSPLLQQAPPTGYQSPEMKSWQQTGMGSNSLFSPSGQSAAQAFGQQGVYNNMSITVSLAGGSGGVGPLSPMGQPVGMSNINLSNVGSVCSDQQVQQVQVFADVQCTVNLVGGDSYLNPGPIGAAASQKGPGVPQGSQNNQAQQKSLLQQLLTE</sequence>
<name>A0AAW1F943_ZOAVI</name>
<reference evidence="11 12" key="1">
    <citation type="journal article" date="2024" name="Genome Biol. Evol.">
        <title>Chromosome-level genome assembly of the viviparous eelpout Zoarces viviparus.</title>
        <authorList>
            <person name="Fuhrmann N."/>
            <person name="Brasseur M.V."/>
            <person name="Bakowski C.E."/>
            <person name="Podsiadlowski L."/>
            <person name="Prost S."/>
            <person name="Krehenwinkel H."/>
            <person name="Mayer C."/>
        </authorList>
    </citation>
    <scope>NUCLEOTIDE SEQUENCE [LARGE SCALE GENOMIC DNA]</scope>
    <source>
        <strain evidence="11">NO-MEL_2022_Ind0_liver</strain>
    </source>
</reference>
<evidence type="ECO:0000259" key="10">
    <source>
        <dbReference type="PROSITE" id="PS50888"/>
    </source>
</evidence>
<dbReference type="InterPro" id="IPR028819">
    <property type="entry name" value="NCOA1_bHLH"/>
</dbReference>
<keyword evidence="5" id="KW-0010">Activator</keyword>
<dbReference type="GO" id="GO:0003713">
    <property type="term" value="F:transcription coactivator activity"/>
    <property type="evidence" value="ECO:0007669"/>
    <property type="project" value="InterPro"/>
</dbReference>
<dbReference type="InterPro" id="IPR014935">
    <property type="entry name" value="SRC/p160_LXXLL"/>
</dbReference>
<dbReference type="InterPro" id="IPR010011">
    <property type="entry name" value="NCO_DUF1518"/>
</dbReference>
<feature type="region of interest" description="Disordered" evidence="8">
    <location>
        <begin position="1522"/>
        <end position="1554"/>
    </location>
</feature>
<feature type="compositionally biased region" description="Basic and acidic residues" evidence="8">
    <location>
        <begin position="672"/>
        <end position="694"/>
    </location>
</feature>
<dbReference type="EMBL" id="JBCEZU010000089">
    <property type="protein sequence ID" value="KAK9531259.1"/>
    <property type="molecule type" value="Genomic_DNA"/>
</dbReference>
<protein>
    <recommendedName>
        <fullName evidence="13">Nuclear receptor coactivator 1</fullName>
    </recommendedName>
</protein>
<proteinExistence type="inferred from homology"/>
<feature type="compositionally biased region" description="Low complexity" evidence="8">
    <location>
        <begin position="1537"/>
        <end position="1554"/>
    </location>
</feature>
<feature type="compositionally biased region" description="Low complexity" evidence="8">
    <location>
        <begin position="717"/>
        <end position="750"/>
    </location>
</feature>
<feature type="domain" description="BHLH" evidence="10">
    <location>
        <begin position="23"/>
        <end position="80"/>
    </location>
</feature>
<dbReference type="CDD" id="cd18948">
    <property type="entry name" value="bHLH-PAS_NCoA1_SRC1"/>
    <property type="match status" value="1"/>
</dbReference>
<dbReference type="PANTHER" id="PTHR10684:SF1">
    <property type="entry name" value="NUCLEAR RECEPTOR COACTIVATOR 1"/>
    <property type="match status" value="1"/>
</dbReference>
<evidence type="ECO:0000256" key="4">
    <source>
        <dbReference type="ARBA" id="ARBA00023015"/>
    </source>
</evidence>
<feature type="compositionally biased region" description="Low complexity" evidence="8">
    <location>
        <begin position="659"/>
        <end position="671"/>
    </location>
</feature>
<keyword evidence="7" id="KW-0539">Nucleus</keyword>
<dbReference type="InterPro" id="IPR014920">
    <property type="entry name" value="Nuc_rcpt_coact_Ncoa-typ"/>
</dbReference>
<keyword evidence="12" id="KW-1185">Reference proteome</keyword>
<evidence type="ECO:0000256" key="2">
    <source>
        <dbReference type="ARBA" id="ARBA00009933"/>
    </source>
</evidence>
<comment type="subcellular location">
    <subcellularLocation>
        <location evidence="1">Nucleus</location>
    </subcellularLocation>
</comment>
<dbReference type="SUPFAM" id="SSF55785">
    <property type="entry name" value="PYP-like sensor domain (PAS domain)"/>
    <property type="match status" value="2"/>
</dbReference>
<keyword evidence="3" id="KW-0677">Repeat</keyword>
<feature type="compositionally biased region" description="Polar residues" evidence="8">
    <location>
        <begin position="390"/>
        <end position="427"/>
    </location>
</feature>
<dbReference type="InterPro" id="IPR037077">
    <property type="entry name" value="Nuc_rcpt_coact_Ncoa_int_sf"/>
</dbReference>
<evidence type="ECO:0000256" key="8">
    <source>
        <dbReference type="SAM" id="MobiDB-lite"/>
    </source>
</evidence>
<dbReference type="Pfam" id="PF08832">
    <property type="entry name" value="SRC-1"/>
    <property type="match status" value="1"/>
</dbReference>
<evidence type="ECO:0000256" key="6">
    <source>
        <dbReference type="ARBA" id="ARBA00023163"/>
    </source>
</evidence>
<feature type="compositionally biased region" description="Polar residues" evidence="8">
    <location>
        <begin position="568"/>
        <end position="577"/>
    </location>
</feature>
<feature type="compositionally biased region" description="Polar residues" evidence="8">
    <location>
        <begin position="1421"/>
        <end position="1432"/>
    </location>
</feature>
<feature type="region of interest" description="Disordered" evidence="8">
    <location>
        <begin position="1"/>
        <end position="33"/>
    </location>
</feature>
<evidence type="ECO:0008006" key="13">
    <source>
        <dbReference type="Google" id="ProtNLM"/>
    </source>
</evidence>
<feature type="compositionally biased region" description="Gly residues" evidence="8">
    <location>
        <begin position="513"/>
        <end position="525"/>
    </location>
</feature>
<accession>A0AAW1F943</accession>
<feature type="region of interest" description="Disordered" evidence="8">
    <location>
        <begin position="1273"/>
        <end position="1341"/>
    </location>
</feature>
<feature type="compositionally biased region" description="Polar residues" evidence="8">
    <location>
        <begin position="372"/>
        <end position="381"/>
    </location>
</feature>
<dbReference type="Pfam" id="PF14598">
    <property type="entry name" value="PAS_11"/>
    <property type="match status" value="1"/>
</dbReference>
<dbReference type="FunFam" id="3.30.450.20:FF:000007">
    <property type="entry name" value="Nuclear receptor coactivator"/>
    <property type="match status" value="1"/>
</dbReference>
<dbReference type="Pfam" id="PF00989">
    <property type="entry name" value="PAS"/>
    <property type="match status" value="1"/>
</dbReference>
<dbReference type="InterPro" id="IPR013767">
    <property type="entry name" value="PAS_fold"/>
</dbReference>
<dbReference type="SUPFAM" id="SSF69125">
    <property type="entry name" value="Nuclear receptor coactivator interlocking domain"/>
    <property type="match status" value="1"/>
</dbReference>
<feature type="region of interest" description="Disordered" evidence="8">
    <location>
        <begin position="1373"/>
        <end position="1438"/>
    </location>
</feature>
<feature type="region of interest" description="Disordered" evidence="8">
    <location>
        <begin position="631"/>
        <end position="988"/>
    </location>
</feature>
<dbReference type="InterPro" id="IPR036638">
    <property type="entry name" value="HLH_DNA-bd_sf"/>
</dbReference>
<dbReference type="PANTHER" id="PTHR10684">
    <property type="entry name" value="NUCLEAR RECEPTOR COACTIVATOR"/>
    <property type="match status" value="1"/>
</dbReference>
<dbReference type="PROSITE" id="PS50888">
    <property type="entry name" value="BHLH"/>
    <property type="match status" value="1"/>
</dbReference>
<keyword evidence="4" id="KW-0805">Transcription regulation</keyword>
<dbReference type="Pfam" id="PF23172">
    <property type="entry name" value="bHLH_NCOA"/>
    <property type="match status" value="1"/>
</dbReference>
<dbReference type="GO" id="GO:0016922">
    <property type="term" value="F:nuclear receptor binding"/>
    <property type="evidence" value="ECO:0007669"/>
    <property type="project" value="InterPro"/>
</dbReference>
<dbReference type="Gene3D" id="3.30.450.20">
    <property type="entry name" value="PAS domain"/>
    <property type="match status" value="2"/>
</dbReference>